<evidence type="ECO:0000256" key="4">
    <source>
        <dbReference type="ARBA" id="ARBA00022496"/>
    </source>
</evidence>
<evidence type="ECO:0000259" key="13">
    <source>
        <dbReference type="SMART" id="SM00965"/>
    </source>
</evidence>
<dbReference type="InterPro" id="IPR012910">
    <property type="entry name" value="Plug_dom"/>
</dbReference>
<gene>
    <name evidence="15" type="ORF">F1644_16340</name>
    <name evidence="14" type="ORF">GGR15_003403</name>
</gene>
<dbReference type="PROSITE" id="PS52016">
    <property type="entry name" value="TONB_DEPENDENT_REC_3"/>
    <property type="match status" value="1"/>
</dbReference>
<keyword evidence="15" id="KW-0675">Receptor</keyword>
<dbReference type="InterPro" id="IPR000531">
    <property type="entry name" value="Beta-barrel_TonB"/>
</dbReference>
<keyword evidence="4" id="KW-0410">Iron transport</keyword>
<comment type="similarity">
    <text evidence="10 11">Belongs to the TonB-dependent receptor family.</text>
</comment>
<evidence type="ECO:0000256" key="10">
    <source>
        <dbReference type="PROSITE-ProRule" id="PRU01360"/>
    </source>
</evidence>
<dbReference type="Pfam" id="PF13715">
    <property type="entry name" value="CarbopepD_reg_2"/>
    <property type="match status" value="1"/>
</dbReference>
<dbReference type="NCBIfam" id="TIGR04056">
    <property type="entry name" value="OMP_RagA_SusC"/>
    <property type="match status" value="1"/>
</dbReference>
<dbReference type="GO" id="GO:0006826">
    <property type="term" value="P:iron ion transport"/>
    <property type="evidence" value="ECO:0007669"/>
    <property type="project" value="UniProtKB-KW"/>
</dbReference>
<comment type="subcellular location">
    <subcellularLocation>
        <location evidence="1 10">Cell outer membrane</location>
        <topology evidence="1 10">Multi-pass membrane protein</topology>
    </subcellularLocation>
</comment>
<evidence type="ECO:0000313" key="14">
    <source>
        <dbReference type="EMBL" id="NJC19765.1"/>
    </source>
</evidence>
<feature type="transmembrane region" description="Helical" evidence="12">
    <location>
        <begin position="12"/>
        <end position="30"/>
    </location>
</feature>
<evidence type="ECO:0000256" key="7">
    <source>
        <dbReference type="ARBA" id="ARBA00023077"/>
    </source>
</evidence>
<dbReference type="Gene3D" id="2.40.170.20">
    <property type="entry name" value="TonB-dependent receptor, beta-barrel domain"/>
    <property type="match status" value="1"/>
</dbReference>
<evidence type="ECO:0000256" key="2">
    <source>
        <dbReference type="ARBA" id="ARBA00022448"/>
    </source>
</evidence>
<dbReference type="GO" id="GO:0009279">
    <property type="term" value="C:cell outer membrane"/>
    <property type="evidence" value="ECO:0007669"/>
    <property type="project" value="UniProtKB-SubCell"/>
</dbReference>
<evidence type="ECO:0000256" key="11">
    <source>
        <dbReference type="RuleBase" id="RU003357"/>
    </source>
</evidence>
<dbReference type="InterPro" id="IPR036942">
    <property type="entry name" value="Beta-barrel_TonB_sf"/>
</dbReference>
<sequence>MKKNQAQGHRSSRIFRIFFISWMTCMLYIIPYPSMGQDKGITLNMKNAEATLIFLKIEQQSSYKFFYKTEQIKQLKNISIQVRNAPIKNVLDEIFNGTNFTYETTGEQIVVLEKKIEKKELITVTGNVKDTKGETIIGVAIVIKGTTSGVVTDINGNFSIKAAPDNILQFRFLGMKDKDLPIPANHQLNVIMEDDSRVIEEVVVTGYGDFKKSSYTGSASVVNMDKMKSLPVVSVTQMLEANLPGVSLYSNSGQPGSNVSMRIRGIGSFNASNEPLYVLDGVPITSGNMSSNDMNTGGLGFISTLNPADIENITVLKDAASASLYGARGANGVVLITTRKGSQGKTTYSLKASYGISDLAYTFRETMGGDERRELIREGYLNAQLDEGATPEAAAEYADQQADIYASKPANGYSDWFDELFRKGHQQSYDFSAMGGNSNTQFAGSISYTKQEGVSINSGFERLGGHFNFSNTYKRFDLAMNALLSVTKSKATPEGQWYSSAMYTSKYSLTPSVPIYNEDGTYNTNIPLNGNLNPLYENTINDYYTQVARTFASLEAGYTIIKGLKLSTSFNVDYTYTKDFRYFSPLSSDGLAMNGQGDMWMVENIRYNSNTRLAYSNSFGLHNVDATIAYEVQHWDHDDLFGEAKNYANTKNNTLSNASTPVSVGQTKKGDAMLSYVASVNYDYNQRYYLSFSFRRDGSSRLQKDNRWDNFWALSGSWRISQENFMMSLSSWLTDAKIRLSYGVNGNIPVSLYGFYGSYSTSWSYNEKPAMVESVIANDNLSWEKNYSLNFGIDLSLFDRVNISFDYYKRTTKDLLLDRQVNSITGFGTILDNVGEMENKGFELDIKSVNIQKANFSWSSALNMASNKNKIIKLADLSEFYAANYYIRKEGYSYGTICLREYAGVDPDNGKPMYYSNQEGKDGVRSREKVYDPNDAASIPLVDIYPKLTGGFTNTFRYYFADLSFNFSFSLGGHSYDAAMWALQDDGHAANTNKSVELRRRWQKPGDKTDIPRYVAGQEYGGWWHSSRGIHSTDHLRLKNFTLGISAPKRWTDVLGLSMARVYFSGTNLLTWASYDQYDPELTGTVEFNVPPLKTYAFGIEIGL</sequence>
<protein>
    <submittedName>
        <fullName evidence="15">TonB-dependent receptor</fullName>
    </submittedName>
    <submittedName>
        <fullName evidence="14">TonB-linked SusC/RagA family outer membrane protein</fullName>
    </submittedName>
</protein>
<dbReference type="Pfam" id="PF07715">
    <property type="entry name" value="Plug"/>
    <property type="match status" value="1"/>
</dbReference>
<dbReference type="SUPFAM" id="SSF49464">
    <property type="entry name" value="Carboxypeptidase regulatory domain-like"/>
    <property type="match status" value="1"/>
</dbReference>
<dbReference type="GeneID" id="86892897"/>
<name>A0A7X5YEQ1_9BACT</name>
<dbReference type="InterPro" id="IPR008969">
    <property type="entry name" value="CarboxyPept-like_regulatory"/>
</dbReference>
<dbReference type="Proteomes" id="UP000576368">
    <property type="component" value="Unassembled WGS sequence"/>
</dbReference>
<dbReference type="Proteomes" id="UP001302374">
    <property type="component" value="Chromosome"/>
</dbReference>
<keyword evidence="5 10" id="KW-0812">Transmembrane</keyword>
<proteinExistence type="inferred from homology"/>
<dbReference type="InterPro" id="IPR039426">
    <property type="entry name" value="TonB-dep_rcpt-like"/>
</dbReference>
<evidence type="ECO:0000313" key="16">
    <source>
        <dbReference type="Proteomes" id="UP000576368"/>
    </source>
</evidence>
<keyword evidence="4" id="KW-0406">Ion transport</keyword>
<dbReference type="InterPro" id="IPR011662">
    <property type="entry name" value="Secretin/TonB_short_N"/>
</dbReference>
<feature type="domain" description="Secretin/TonB short N-terminal" evidence="13">
    <location>
        <begin position="63"/>
        <end position="115"/>
    </location>
</feature>
<dbReference type="SUPFAM" id="SSF56935">
    <property type="entry name" value="Porins"/>
    <property type="match status" value="1"/>
</dbReference>
<dbReference type="SMART" id="SM00965">
    <property type="entry name" value="STN"/>
    <property type="match status" value="1"/>
</dbReference>
<evidence type="ECO:0000256" key="1">
    <source>
        <dbReference type="ARBA" id="ARBA00004571"/>
    </source>
</evidence>
<keyword evidence="2 10" id="KW-0813">Transport</keyword>
<keyword evidence="3 10" id="KW-1134">Transmembrane beta strand</keyword>
<evidence type="ECO:0000256" key="8">
    <source>
        <dbReference type="ARBA" id="ARBA00023136"/>
    </source>
</evidence>
<dbReference type="RefSeq" id="WP_118305532.1">
    <property type="nucleotide sequence ID" value="NZ_BMPA01000012.1"/>
</dbReference>
<evidence type="ECO:0000313" key="15">
    <source>
        <dbReference type="EMBL" id="WOF13734.1"/>
    </source>
</evidence>
<reference evidence="15 17" key="1">
    <citation type="submission" date="2019-09" db="EMBL/GenBank/DDBJ databases">
        <title>Butyricimonas paravirosa DSM 105722 (=214-4 = JCM 18677 = CCUG 65563).</title>
        <authorList>
            <person name="Le Roy T."/>
            <person name="Cani P.D."/>
        </authorList>
    </citation>
    <scope>NUCLEOTIDE SEQUENCE [LARGE SCALE GENOMIC DNA]</scope>
    <source>
        <strain evidence="15 17">DSM 105722</strain>
    </source>
</reference>
<keyword evidence="8 10" id="KW-0472">Membrane</keyword>
<evidence type="ECO:0000256" key="5">
    <source>
        <dbReference type="ARBA" id="ARBA00022692"/>
    </source>
</evidence>
<evidence type="ECO:0000256" key="12">
    <source>
        <dbReference type="SAM" id="Phobius"/>
    </source>
</evidence>
<evidence type="ECO:0000256" key="6">
    <source>
        <dbReference type="ARBA" id="ARBA00023004"/>
    </source>
</evidence>
<keyword evidence="12" id="KW-1133">Transmembrane helix</keyword>
<keyword evidence="6" id="KW-0408">Iron</keyword>
<dbReference type="InterPro" id="IPR023997">
    <property type="entry name" value="TonB-dep_OMP_SusC/RagA_CS"/>
</dbReference>
<dbReference type="InterPro" id="IPR023996">
    <property type="entry name" value="TonB-dep_OMP_SusC/RagA"/>
</dbReference>
<dbReference type="Gene3D" id="2.170.130.10">
    <property type="entry name" value="TonB-dependent receptor, plug domain"/>
    <property type="match status" value="1"/>
</dbReference>
<dbReference type="EMBL" id="CP043839">
    <property type="protein sequence ID" value="WOF13734.1"/>
    <property type="molecule type" value="Genomic_DNA"/>
</dbReference>
<dbReference type="NCBIfam" id="TIGR04057">
    <property type="entry name" value="SusC_RagA_signa"/>
    <property type="match status" value="1"/>
</dbReference>
<keyword evidence="7 11" id="KW-0798">TonB box</keyword>
<evidence type="ECO:0000256" key="9">
    <source>
        <dbReference type="ARBA" id="ARBA00023237"/>
    </source>
</evidence>
<dbReference type="AlphaFoldDB" id="A0A7X5YEQ1"/>
<keyword evidence="17" id="KW-1185">Reference proteome</keyword>
<evidence type="ECO:0000256" key="3">
    <source>
        <dbReference type="ARBA" id="ARBA00022452"/>
    </source>
</evidence>
<dbReference type="FunFam" id="2.170.130.10:FF:000008">
    <property type="entry name" value="SusC/RagA family TonB-linked outer membrane protein"/>
    <property type="match status" value="1"/>
</dbReference>
<reference evidence="14 16" key="2">
    <citation type="submission" date="2020-03" db="EMBL/GenBank/DDBJ databases">
        <title>Genomic Encyclopedia of Type Strains, Phase IV (KMG-IV): sequencing the most valuable type-strain genomes for metagenomic binning, comparative biology and taxonomic classification.</title>
        <authorList>
            <person name="Goeker M."/>
        </authorList>
    </citation>
    <scope>NUCLEOTIDE SEQUENCE [LARGE SCALE GENOMIC DNA]</scope>
    <source>
        <strain evidence="14 16">DSM 105722</strain>
    </source>
</reference>
<dbReference type="Pfam" id="PF07660">
    <property type="entry name" value="STN"/>
    <property type="match status" value="1"/>
</dbReference>
<keyword evidence="9 10" id="KW-0998">Cell outer membrane</keyword>
<dbReference type="Pfam" id="PF00593">
    <property type="entry name" value="TonB_dep_Rec_b-barrel"/>
    <property type="match status" value="1"/>
</dbReference>
<evidence type="ECO:0000313" key="17">
    <source>
        <dbReference type="Proteomes" id="UP001302374"/>
    </source>
</evidence>
<organism evidence="14 16">
    <name type="scientific">Butyricimonas paravirosa</name>
    <dbReference type="NCBI Taxonomy" id="1472417"/>
    <lineage>
        <taxon>Bacteria</taxon>
        <taxon>Pseudomonadati</taxon>
        <taxon>Bacteroidota</taxon>
        <taxon>Bacteroidia</taxon>
        <taxon>Bacteroidales</taxon>
        <taxon>Odoribacteraceae</taxon>
        <taxon>Butyricimonas</taxon>
    </lineage>
</organism>
<dbReference type="EMBL" id="JAATLI010000013">
    <property type="protein sequence ID" value="NJC19765.1"/>
    <property type="molecule type" value="Genomic_DNA"/>
</dbReference>
<accession>A0A7X5YEQ1</accession>
<dbReference type="InterPro" id="IPR037066">
    <property type="entry name" value="Plug_dom_sf"/>
</dbReference>